<evidence type="ECO:0000313" key="2">
    <source>
        <dbReference type="EMBL" id="HIY26785.1"/>
    </source>
</evidence>
<gene>
    <name evidence="2" type="ORF">H9838_06380</name>
</gene>
<keyword evidence="1" id="KW-0472">Membrane</keyword>
<keyword evidence="1" id="KW-1133">Transmembrane helix</keyword>
<reference evidence="2" key="2">
    <citation type="submission" date="2021-04" db="EMBL/GenBank/DDBJ databases">
        <authorList>
            <person name="Gilroy R."/>
        </authorList>
    </citation>
    <scope>NUCLEOTIDE SEQUENCE</scope>
    <source>
        <strain evidence="2">1282</strain>
    </source>
</reference>
<evidence type="ECO:0000256" key="1">
    <source>
        <dbReference type="SAM" id="Phobius"/>
    </source>
</evidence>
<reference evidence="2" key="1">
    <citation type="journal article" date="2021" name="PeerJ">
        <title>Extensive microbial diversity within the chicken gut microbiome revealed by metagenomics and culture.</title>
        <authorList>
            <person name="Gilroy R."/>
            <person name="Ravi A."/>
            <person name="Getino M."/>
            <person name="Pursley I."/>
            <person name="Horton D.L."/>
            <person name="Alikhan N.F."/>
            <person name="Baker D."/>
            <person name="Gharbi K."/>
            <person name="Hall N."/>
            <person name="Watson M."/>
            <person name="Adriaenssens E.M."/>
            <person name="Foster-Nyarko E."/>
            <person name="Jarju S."/>
            <person name="Secka A."/>
            <person name="Antonio M."/>
            <person name="Oren A."/>
            <person name="Chaudhuri R.R."/>
            <person name="La Ragione R."/>
            <person name="Hildebrand F."/>
            <person name="Pallen M.J."/>
        </authorList>
    </citation>
    <scope>NUCLEOTIDE SEQUENCE</scope>
    <source>
        <strain evidence="2">1282</strain>
    </source>
</reference>
<organism evidence="2 3">
    <name type="scientific">Candidatus Acutalibacter pullistercoris</name>
    <dbReference type="NCBI Taxonomy" id="2838418"/>
    <lineage>
        <taxon>Bacteria</taxon>
        <taxon>Bacillati</taxon>
        <taxon>Bacillota</taxon>
        <taxon>Clostridia</taxon>
        <taxon>Eubacteriales</taxon>
        <taxon>Acutalibacteraceae</taxon>
        <taxon>Acutalibacter</taxon>
    </lineage>
</organism>
<sequence>MKQEYIHQVGRALPLPGKQKREVLRDLEEIFASAGEHGESEAQVLDRLGSPEEYAKEVLAQTGYAPRPEKAALGLALSTLVCGVCLALFLWSQSGRLPENAIGGAAGSTNIQVMGGTDLSPLLLVAAAVGLVCAVWFTWRLRRKG</sequence>
<dbReference type="AlphaFoldDB" id="A0A9D2C1I0"/>
<name>A0A9D2C1I0_9FIRM</name>
<protein>
    <submittedName>
        <fullName evidence="2">DUF1700 domain-containing protein</fullName>
    </submittedName>
</protein>
<comment type="caution">
    <text evidence="2">The sequence shown here is derived from an EMBL/GenBank/DDBJ whole genome shotgun (WGS) entry which is preliminary data.</text>
</comment>
<dbReference type="EMBL" id="DXDU01000106">
    <property type="protein sequence ID" value="HIY26785.1"/>
    <property type="molecule type" value="Genomic_DNA"/>
</dbReference>
<proteinExistence type="predicted"/>
<keyword evidence="1" id="KW-0812">Transmembrane</keyword>
<evidence type="ECO:0000313" key="3">
    <source>
        <dbReference type="Proteomes" id="UP000823915"/>
    </source>
</evidence>
<dbReference type="Pfam" id="PF22564">
    <property type="entry name" value="HAAS"/>
    <property type="match status" value="1"/>
</dbReference>
<dbReference type="Proteomes" id="UP000823915">
    <property type="component" value="Unassembled WGS sequence"/>
</dbReference>
<accession>A0A9D2C1I0</accession>
<feature type="transmembrane region" description="Helical" evidence="1">
    <location>
        <begin position="119"/>
        <end position="139"/>
    </location>
</feature>
<feature type="transmembrane region" description="Helical" evidence="1">
    <location>
        <begin position="71"/>
        <end position="91"/>
    </location>
</feature>